<evidence type="ECO:0000313" key="1">
    <source>
        <dbReference type="EMBL" id="CAG8482928.1"/>
    </source>
</evidence>
<name>A0ACA9KMR4_9GLOM</name>
<organism evidence="1 2">
    <name type="scientific">Acaulospora colombiana</name>
    <dbReference type="NCBI Taxonomy" id="27376"/>
    <lineage>
        <taxon>Eukaryota</taxon>
        <taxon>Fungi</taxon>
        <taxon>Fungi incertae sedis</taxon>
        <taxon>Mucoromycota</taxon>
        <taxon>Glomeromycotina</taxon>
        <taxon>Glomeromycetes</taxon>
        <taxon>Diversisporales</taxon>
        <taxon>Acaulosporaceae</taxon>
        <taxon>Acaulospora</taxon>
    </lineage>
</organism>
<gene>
    <name evidence="1" type="ORF">ACOLOM_LOCUS2055</name>
</gene>
<reference evidence="1" key="1">
    <citation type="submission" date="2021-06" db="EMBL/GenBank/DDBJ databases">
        <authorList>
            <person name="Kallberg Y."/>
            <person name="Tangrot J."/>
            <person name="Rosling A."/>
        </authorList>
    </citation>
    <scope>NUCLEOTIDE SEQUENCE</scope>
    <source>
        <strain evidence="1">CL356</strain>
    </source>
</reference>
<dbReference type="Proteomes" id="UP000789525">
    <property type="component" value="Unassembled WGS sequence"/>
</dbReference>
<keyword evidence="2" id="KW-1185">Reference proteome</keyword>
<sequence>MNISLMHGITLKGIWISLGALDDTNITSEFQKIVISNDGYLSLLIIKDMLFTGNGINASPA</sequence>
<proteinExistence type="predicted"/>
<comment type="caution">
    <text evidence="1">The sequence shown here is derived from an EMBL/GenBank/DDBJ whole genome shotgun (WGS) entry which is preliminary data.</text>
</comment>
<dbReference type="EMBL" id="CAJVPT010002542">
    <property type="protein sequence ID" value="CAG8482928.1"/>
    <property type="molecule type" value="Genomic_DNA"/>
</dbReference>
<protein>
    <submittedName>
        <fullName evidence="1">4629_t:CDS:1</fullName>
    </submittedName>
</protein>
<accession>A0ACA9KMR4</accession>
<evidence type="ECO:0000313" key="2">
    <source>
        <dbReference type="Proteomes" id="UP000789525"/>
    </source>
</evidence>